<evidence type="ECO:0000256" key="6">
    <source>
        <dbReference type="ARBA" id="ARBA00022723"/>
    </source>
</evidence>
<dbReference type="InterPro" id="IPR001841">
    <property type="entry name" value="Znf_RING"/>
</dbReference>
<dbReference type="PANTHER" id="PTHR45877">
    <property type="entry name" value="E3 UBIQUITIN-PROTEIN LIGASE SIAH2"/>
    <property type="match status" value="1"/>
</dbReference>
<dbReference type="GO" id="GO:0005737">
    <property type="term" value="C:cytoplasm"/>
    <property type="evidence" value="ECO:0007669"/>
    <property type="project" value="TreeGrafter"/>
</dbReference>
<keyword evidence="7 10" id="KW-0863">Zinc-finger</keyword>
<dbReference type="Gene3D" id="2.60.210.10">
    <property type="entry name" value="Apoptosis, Tumor Necrosis Factor Receptor Associated Protein 2, Chain A"/>
    <property type="match status" value="1"/>
</dbReference>
<evidence type="ECO:0000256" key="3">
    <source>
        <dbReference type="ARBA" id="ARBA00009119"/>
    </source>
</evidence>
<dbReference type="AlphaFoldDB" id="A0AAN9VU84"/>
<dbReference type="InterPro" id="IPR013010">
    <property type="entry name" value="Znf_SIAH"/>
</dbReference>
<evidence type="ECO:0000256" key="8">
    <source>
        <dbReference type="ARBA" id="ARBA00022786"/>
    </source>
</evidence>
<dbReference type="FunFam" id="3.30.40.10:FF:000041">
    <property type="entry name" value="E3 ubiquitin-protein ligase SINAT3"/>
    <property type="match status" value="1"/>
</dbReference>
<dbReference type="SUPFAM" id="SSF49599">
    <property type="entry name" value="TRAF domain-like"/>
    <property type="match status" value="1"/>
</dbReference>
<dbReference type="GO" id="GO:0008270">
    <property type="term" value="F:zinc ion binding"/>
    <property type="evidence" value="ECO:0007669"/>
    <property type="project" value="UniProtKB-KW"/>
</dbReference>
<keyword evidence="8" id="KW-0833">Ubl conjugation pathway</keyword>
<keyword evidence="9" id="KW-0862">Zinc</keyword>
<evidence type="ECO:0000256" key="2">
    <source>
        <dbReference type="ARBA" id="ARBA00004906"/>
    </source>
</evidence>
<evidence type="ECO:0000313" key="13">
    <source>
        <dbReference type="EMBL" id="KAK7871510.1"/>
    </source>
</evidence>
<gene>
    <name evidence="13" type="ORF">R5R35_010226</name>
</gene>
<dbReference type="InterPro" id="IPR013083">
    <property type="entry name" value="Znf_RING/FYVE/PHD"/>
</dbReference>
<protein>
    <recommendedName>
        <fullName evidence="4">RING-type E3 ubiquitin transferase</fullName>
        <ecNumber evidence="4">2.3.2.27</ecNumber>
    </recommendedName>
</protein>
<evidence type="ECO:0000256" key="4">
    <source>
        <dbReference type="ARBA" id="ARBA00012483"/>
    </source>
</evidence>
<dbReference type="Pfam" id="PF21362">
    <property type="entry name" value="Sina_RING"/>
    <property type="match status" value="1"/>
</dbReference>
<comment type="pathway">
    <text evidence="2">Protein modification; protein ubiquitination.</text>
</comment>
<evidence type="ECO:0000256" key="9">
    <source>
        <dbReference type="ARBA" id="ARBA00022833"/>
    </source>
</evidence>
<proteinExistence type="inferred from homology"/>
<evidence type="ECO:0000256" key="5">
    <source>
        <dbReference type="ARBA" id="ARBA00022679"/>
    </source>
</evidence>
<feature type="domain" description="RING-type" evidence="11">
    <location>
        <begin position="16"/>
        <end position="51"/>
    </location>
</feature>
<sequence>MAAEDIEAHPLKLMECPVCYNVFQSKIFMCIQGHNICETCRPNVINCPICRNEFTGARNHLVEQLLTKSLQYNCKYKEYGCPDKLPLHKIQIHQTSCNFRLYQCLVPLCLWEGRCMELKQHIISMHRSSVSTSKETLFSDREYSNSEKDYSDFLFIDLFNELFAYFYKREHTGKILFDVIYIGSKENAGNFRYLLAFQNEDRSKKMQLVSNVSADIKKAFSEKCLSIDYSTCKQFVRYNGILQYFLKIEKQNWKRNEIFEEVKDKVFK</sequence>
<dbReference type="GO" id="GO:0031624">
    <property type="term" value="F:ubiquitin conjugating enzyme binding"/>
    <property type="evidence" value="ECO:0007669"/>
    <property type="project" value="TreeGrafter"/>
</dbReference>
<dbReference type="GO" id="GO:0043161">
    <property type="term" value="P:proteasome-mediated ubiquitin-dependent protein catabolic process"/>
    <property type="evidence" value="ECO:0007669"/>
    <property type="project" value="TreeGrafter"/>
</dbReference>
<evidence type="ECO:0000313" key="14">
    <source>
        <dbReference type="Proteomes" id="UP001378592"/>
    </source>
</evidence>
<evidence type="ECO:0000256" key="10">
    <source>
        <dbReference type="PROSITE-ProRule" id="PRU00455"/>
    </source>
</evidence>
<dbReference type="InterPro" id="IPR049548">
    <property type="entry name" value="Sina-like_RING"/>
</dbReference>
<feature type="domain" description="SIAH-type" evidence="12">
    <location>
        <begin position="69"/>
        <end position="127"/>
    </location>
</feature>
<dbReference type="GO" id="GO:0061630">
    <property type="term" value="F:ubiquitin protein ligase activity"/>
    <property type="evidence" value="ECO:0007669"/>
    <property type="project" value="UniProtKB-EC"/>
</dbReference>
<dbReference type="PANTHER" id="PTHR45877:SF2">
    <property type="entry name" value="E3 UBIQUITIN-PROTEIN LIGASE SINA-RELATED"/>
    <property type="match status" value="1"/>
</dbReference>
<organism evidence="13 14">
    <name type="scientific">Gryllus longicercus</name>
    <dbReference type="NCBI Taxonomy" id="2509291"/>
    <lineage>
        <taxon>Eukaryota</taxon>
        <taxon>Metazoa</taxon>
        <taxon>Ecdysozoa</taxon>
        <taxon>Arthropoda</taxon>
        <taxon>Hexapoda</taxon>
        <taxon>Insecta</taxon>
        <taxon>Pterygota</taxon>
        <taxon>Neoptera</taxon>
        <taxon>Polyneoptera</taxon>
        <taxon>Orthoptera</taxon>
        <taxon>Ensifera</taxon>
        <taxon>Gryllidea</taxon>
        <taxon>Grylloidea</taxon>
        <taxon>Gryllidae</taxon>
        <taxon>Gryllinae</taxon>
        <taxon>Gryllus</taxon>
    </lineage>
</organism>
<dbReference type="Pfam" id="PF21361">
    <property type="entry name" value="Sina_ZnF"/>
    <property type="match status" value="1"/>
</dbReference>
<comment type="caution">
    <text evidence="13">The sequence shown here is derived from an EMBL/GenBank/DDBJ whole genome shotgun (WGS) entry which is preliminary data.</text>
</comment>
<comment type="similarity">
    <text evidence="3">Belongs to the SINA (Seven in absentia) family.</text>
</comment>
<evidence type="ECO:0000259" key="11">
    <source>
        <dbReference type="PROSITE" id="PS50089"/>
    </source>
</evidence>
<dbReference type="EMBL" id="JAZDUA010000038">
    <property type="protein sequence ID" value="KAK7871510.1"/>
    <property type="molecule type" value="Genomic_DNA"/>
</dbReference>
<keyword evidence="5" id="KW-0808">Transferase</keyword>
<reference evidence="13 14" key="1">
    <citation type="submission" date="2024-03" db="EMBL/GenBank/DDBJ databases">
        <title>The genome assembly and annotation of the cricket Gryllus longicercus Weissman &amp; Gray.</title>
        <authorList>
            <person name="Szrajer S."/>
            <person name="Gray D."/>
            <person name="Ylla G."/>
        </authorList>
    </citation>
    <scope>NUCLEOTIDE SEQUENCE [LARGE SCALE GENOMIC DNA]</scope>
    <source>
        <strain evidence="13">DAG 2021-001</strain>
        <tissue evidence="13">Whole body minus gut</tissue>
    </source>
</reference>
<dbReference type="Gene3D" id="3.30.40.10">
    <property type="entry name" value="Zinc/RING finger domain, C3HC4 (zinc finger)"/>
    <property type="match status" value="2"/>
</dbReference>
<dbReference type="InterPro" id="IPR004162">
    <property type="entry name" value="SINA-like_animal"/>
</dbReference>
<dbReference type="Proteomes" id="UP001378592">
    <property type="component" value="Unassembled WGS sequence"/>
</dbReference>
<name>A0AAN9VU84_9ORTH</name>
<evidence type="ECO:0000256" key="1">
    <source>
        <dbReference type="ARBA" id="ARBA00000900"/>
    </source>
</evidence>
<dbReference type="PROSITE" id="PS51081">
    <property type="entry name" value="ZF_SIAH"/>
    <property type="match status" value="1"/>
</dbReference>
<comment type="catalytic activity">
    <reaction evidence="1">
        <text>S-ubiquitinyl-[E2 ubiquitin-conjugating enzyme]-L-cysteine + [acceptor protein]-L-lysine = [E2 ubiquitin-conjugating enzyme]-L-cysteine + N(6)-ubiquitinyl-[acceptor protein]-L-lysine.</text>
        <dbReference type="EC" id="2.3.2.27"/>
    </reaction>
</comment>
<dbReference type="PROSITE" id="PS50089">
    <property type="entry name" value="ZF_RING_2"/>
    <property type="match status" value="1"/>
</dbReference>
<evidence type="ECO:0000259" key="12">
    <source>
        <dbReference type="PROSITE" id="PS51081"/>
    </source>
</evidence>
<dbReference type="EC" id="2.3.2.27" evidence="4"/>
<evidence type="ECO:0000256" key="7">
    <source>
        <dbReference type="ARBA" id="ARBA00022771"/>
    </source>
</evidence>
<keyword evidence="6" id="KW-0479">Metal-binding</keyword>
<keyword evidence="14" id="KW-1185">Reference proteome</keyword>
<dbReference type="InterPro" id="IPR008974">
    <property type="entry name" value="TRAF-like"/>
</dbReference>
<dbReference type="SUPFAM" id="SSF57850">
    <property type="entry name" value="RING/U-box"/>
    <property type="match status" value="1"/>
</dbReference>
<accession>A0AAN9VU84</accession>